<sequence>MIDEASRRMAETIYSKGLAAGLTPSTQGDQNG</sequence>
<organism evidence="1">
    <name type="scientific">freshwater metagenome</name>
    <dbReference type="NCBI Taxonomy" id="449393"/>
    <lineage>
        <taxon>unclassified sequences</taxon>
        <taxon>metagenomes</taxon>
        <taxon>ecological metagenomes</taxon>
    </lineage>
</organism>
<evidence type="ECO:0000313" key="1">
    <source>
        <dbReference type="EMBL" id="CAB5040626.1"/>
    </source>
</evidence>
<name>A0A6J7SI30_9ZZZZ</name>
<dbReference type="EMBL" id="CAFBQB010000026">
    <property type="protein sequence ID" value="CAB5040626.1"/>
    <property type="molecule type" value="Genomic_DNA"/>
</dbReference>
<reference evidence="1" key="1">
    <citation type="submission" date="2020-05" db="EMBL/GenBank/DDBJ databases">
        <authorList>
            <person name="Chiriac C."/>
            <person name="Salcher M."/>
            <person name="Ghai R."/>
            <person name="Kavagutti S V."/>
        </authorList>
    </citation>
    <scope>NUCLEOTIDE SEQUENCE</scope>
</reference>
<protein>
    <submittedName>
        <fullName evidence="1">Unannotated protein</fullName>
    </submittedName>
</protein>
<dbReference type="AlphaFoldDB" id="A0A6J7SI30"/>
<accession>A0A6J7SI30</accession>
<gene>
    <name evidence="1" type="ORF">UFOPK4248_00314</name>
</gene>
<proteinExistence type="predicted"/>